<dbReference type="GO" id="GO:0003735">
    <property type="term" value="F:structural constituent of ribosome"/>
    <property type="evidence" value="ECO:0007669"/>
    <property type="project" value="InterPro"/>
</dbReference>
<dbReference type="Pfam" id="PF01157">
    <property type="entry name" value="Ribosomal_L21e"/>
    <property type="match status" value="1"/>
</dbReference>
<dbReference type="InterPro" id="IPR001147">
    <property type="entry name" value="Ribosomal_eL21"/>
</dbReference>
<dbReference type="AlphaFoldDB" id="L9KL59"/>
<evidence type="ECO:0000256" key="2">
    <source>
        <dbReference type="ARBA" id="ARBA00022980"/>
    </source>
</evidence>
<keyword evidence="6" id="KW-1185">Reference proteome</keyword>
<dbReference type="GO" id="GO:0005840">
    <property type="term" value="C:ribosome"/>
    <property type="evidence" value="ECO:0007669"/>
    <property type="project" value="UniProtKB-KW"/>
</dbReference>
<dbReference type="GO" id="GO:0006412">
    <property type="term" value="P:translation"/>
    <property type="evidence" value="ECO:0007669"/>
    <property type="project" value="InterPro"/>
</dbReference>
<dbReference type="FunFam" id="2.30.30.70:FF:000001">
    <property type="entry name" value="60S ribosomal protein L21"/>
    <property type="match status" value="1"/>
</dbReference>
<reference evidence="6" key="1">
    <citation type="submission" date="2012-07" db="EMBL/GenBank/DDBJ databases">
        <title>Genome of the Chinese tree shrew, a rising model animal genetically related to primates.</title>
        <authorList>
            <person name="Zhang G."/>
            <person name="Fan Y."/>
            <person name="Yao Y."/>
            <person name="Huang Z."/>
        </authorList>
    </citation>
    <scope>NUCLEOTIDE SEQUENCE [LARGE SCALE GENOMIC DNA]</scope>
</reference>
<gene>
    <name evidence="5" type="ORF">TREES_T100015999</name>
</gene>
<evidence type="ECO:0000313" key="6">
    <source>
        <dbReference type="Proteomes" id="UP000011518"/>
    </source>
</evidence>
<keyword evidence="2 5" id="KW-0689">Ribosomal protein</keyword>
<comment type="similarity">
    <text evidence="1">Belongs to the eukaryotic ribosomal protein eL21 family.</text>
</comment>
<dbReference type="Gene3D" id="6.10.250.3260">
    <property type="match status" value="1"/>
</dbReference>
<protein>
    <recommendedName>
        <fullName evidence="4">60S ribosomal protein L21</fullName>
    </recommendedName>
</protein>
<name>L9KL59_TUPCH</name>
<reference evidence="6" key="2">
    <citation type="journal article" date="2013" name="Nat. Commun.">
        <title>Genome of the Chinese tree shrew.</title>
        <authorList>
            <person name="Fan Y."/>
            <person name="Huang Z.Y."/>
            <person name="Cao C.C."/>
            <person name="Chen C.S."/>
            <person name="Chen Y.X."/>
            <person name="Fan D.D."/>
            <person name="He J."/>
            <person name="Hou H.L."/>
            <person name="Hu L."/>
            <person name="Hu X.T."/>
            <person name="Jiang X.T."/>
            <person name="Lai R."/>
            <person name="Lang Y.S."/>
            <person name="Liang B."/>
            <person name="Liao S.G."/>
            <person name="Mu D."/>
            <person name="Ma Y.Y."/>
            <person name="Niu Y.Y."/>
            <person name="Sun X.Q."/>
            <person name="Xia J.Q."/>
            <person name="Xiao J."/>
            <person name="Xiong Z.Q."/>
            <person name="Xu L."/>
            <person name="Yang L."/>
            <person name="Zhang Y."/>
            <person name="Zhao W."/>
            <person name="Zhao X.D."/>
            <person name="Zheng Y.T."/>
            <person name="Zhou J.M."/>
            <person name="Zhu Y.B."/>
            <person name="Zhang G.J."/>
            <person name="Wang J."/>
            <person name="Yao Y.G."/>
        </authorList>
    </citation>
    <scope>NUCLEOTIDE SEQUENCE [LARGE SCALE GENOMIC DNA]</scope>
</reference>
<evidence type="ECO:0000256" key="1">
    <source>
        <dbReference type="ARBA" id="ARBA00008427"/>
    </source>
</evidence>
<dbReference type="Proteomes" id="UP000011518">
    <property type="component" value="Unassembled WGS sequence"/>
</dbReference>
<dbReference type="PANTHER" id="PTHR20981">
    <property type="entry name" value="60S RIBOSOMAL PROTEIN L21"/>
    <property type="match status" value="1"/>
</dbReference>
<dbReference type="EMBL" id="KB320776">
    <property type="protein sequence ID" value="ELW63473.1"/>
    <property type="molecule type" value="Genomic_DNA"/>
</dbReference>
<organism evidence="5 6">
    <name type="scientific">Tupaia chinensis</name>
    <name type="common">Chinese tree shrew</name>
    <name type="synonym">Tupaia belangeri chinensis</name>
    <dbReference type="NCBI Taxonomy" id="246437"/>
    <lineage>
        <taxon>Eukaryota</taxon>
        <taxon>Metazoa</taxon>
        <taxon>Chordata</taxon>
        <taxon>Craniata</taxon>
        <taxon>Vertebrata</taxon>
        <taxon>Euteleostomi</taxon>
        <taxon>Mammalia</taxon>
        <taxon>Eutheria</taxon>
        <taxon>Euarchontoglires</taxon>
        <taxon>Scandentia</taxon>
        <taxon>Tupaiidae</taxon>
        <taxon>Tupaia</taxon>
    </lineage>
</organism>
<accession>L9KL59</accession>
<proteinExistence type="inferred from homology"/>
<evidence type="ECO:0000313" key="5">
    <source>
        <dbReference type="EMBL" id="ELW63473.1"/>
    </source>
</evidence>
<dbReference type="InParanoid" id="L9KL59"/>
<dbReference type="InterPro" id="IPR008991">
    <property type="entry name" value="Translation_prot_SH3-like_sf"/>
</dbReference>
<dbReference type="STRING" id="246437.L9KL59"/>
<dbReference type="GO" id="GO:1990904">
    <property type="term" value="C:ribonucleoprotein complex"/>
    <property type="evidence" value="ECO:0007669"/>
    <property type="project" value="UniProtKB-KW"/>
</dbReference>
<sequence length="142" mass="15374">MLNRGEEERILTQVLEAFRKHGGAPLAAYMHTCMEGGTVAIQGMGTVHKETPHKCDHGNTEASAVSPACCGIVVNKQGKGKVLASRTNVHIERIKPSKSREGFLARVKESDEKGAREKGAWVQPERQLLHPEKPLCRPGGGA</sequence>
<evidence type="ECO:0000256" key="3">
    <source>
        <dbReference type="ARBA" id="ARBA00023274"/>
    </source>
</evidence>
<dbReference type="SUPFAM" id="SSF50104">
    <property type="entry name" value="Translation proteins SH3-like domain"/>
    <property type="match status" value="1"/>
</dbReference>
<keyword evidence="3" id="KW-0687">Ribonucleoprotein</keyword>
<dbReference type="InterPro" id="IPR036948">
    <property type="entry name" value="Ribosomal_eL21_sf"/>
</dbReference>
<evidence type="ECO:0000256" key="4">
    <source>
        <dbReference type="ARBA" id="ARBA00035327"/>
    </source>
</evidence>
<dbReference type="Gene3D" id="2.30.30.70">
    <property type="entry name" value="Ribosomal protein L21"/>
    <property type="match status" value="1"/>
</dbReference>